<reference evidence="2" key="1">
    <citation type="submission" date="2020-05" db="EMBL/GenBank/DDBJ databases">
        <authorList>
            <person name="Chiriac C."/>
            <person name="Salcher M."/>
            <person name="Ghai R."/>
            <person name="Kavagutti S V."/>
        </authorList>
    </citation>
    <scope>NUCLEOTIDE SEQUENCE</scope>
</reference>
<evidence type="ECO:0000313" key="2">
    <source>
        <dbReference type="EMBL" id="CAB4870115.1"/>
    </source>
</evidence>
<dbReference type="AlphaFoldDB" id="A0A6J7DMK9"/>
<organism evidence="2">
    <name type="scientific">freshwater metagenome</name>
    <dbReference type="NCBI Taxonomy" id="449393"/>
    <lineage>
        <taxon>unclassified sequences</taxon>
        <taxon>metagenomes</taxon>
        <taxon>ecological metagenomes</taxon>
    </lineage>
</organism>
<dbReference type="EMBL" id="CAFBLH010000027">
    <property type="protein sequence ID" value="CAB4870115.1"/>
    <property type="molecule type" value="Genomic_DNA"/>
</dbReference>
<keyword evidence="1" id="KW-0472">Membrane</keyword>
<feature type="transmembrane region" description="Helical" evidence="1">
    <location>
        <begin position="86"/>
        <end position="106"/>
    </location>
</feature>
<keyword evidence="1" id="KW-0812">Transmembrane</keyword>
<feature type="transmembrane region" description="Helical" evidence="1">
    <location>
        <begin position="27"/>
        <end position="48"/>
    </location>
</feature>
<protein>
    <submittedName>
        <fullName evidence="2">Unannotated protein</fullName>
    </submittedName>
</protein>
<accession>A0A6J7DMK9</accession>
<keyword evidence="1" id="KW-1133">Transmembrane helix</keyword>
<gene>
    <name evidence="2" type="ORF">UFOPK3342_00924</name>
</gene>
<proteinExistence type="predicted"/>
<sequence length="115" mass="12671">MATVKKAVAKKVPAQVAQHHGVDWRSLYLYAVCLITLLVVLFSTVAFINGAMNAIFPDPGYVDVYSSTKPSAQALASQESLNQRQAFKSMFTSFTTALIAAPLYVFHWRQTKKSA</sequence>
<evidence type="ECO:0000256" key="1">
    <source>
        <dbReference type="SAM" id="Phobius"/>
    </source>
</evidence>
<name>A0A6J7DMK9_9ZZZZ</name>